<dbReference type="WBParaSite" id="L893_g14957.t1">
    <property type="protein sequence ID" value="L893_g14957.t1"/>
    <property type="gene ID" value="L893_g14957"/>
</dbReference>
<organism evidence="1 2">
    <name type="scientific">Steinernema glaseri</name>
    <dbReference type="NCBI Taxonomy" id="37863"/>
    <lineage>
        <taxon>Eukaryota</taxon>
        <taxon>Metazoa</taxon>
        <taxon>Ecdysozoa</taxon>
        <taxon>Nematoda</taxon>
        <taxon>Chromadorea</taxon>
        <taxon>Rhabditida</taxon>
        <taxon>Tylenchina</taxon>
        <taxon>Panagrolaimomorpha</taxon>
        <taxon>Strongyloidoidea</taxon>
        <taxon>Steinernematidae</taxon>
        <taxon>Steinernema</taxon>
    </lineage>
</organism>
<protein>
    <submittedName>
        <fullName evidence="2">Uncharacterized protein</fullName>
    </submittedName>
</protein>
<reference evidence="2" key="1">
    <citation type="submission" date="2016-11" db="UniProtKB">
        <authorList>
            <consortium name="WormBaseParasite"/>
        </authorList>
    </citation>
    <scope>IDENTIFICATION</scope>
</reference>
<accession>A0A1I7YCH1</accession>
<keyword evidence="1" id="KW-1185">Reference proteome</keyword>
<dbReference type="AlphaFoldDB" id="A0A1I7YCH1"/>
<name>A0A1I7YCH1_9BILA</name>
<sequence length="118" mass="13799">MRPAKRPLQGTLRSNKGMEITLKLKPQCAPRRDPYKAHFDPTKAWKSLLNLKPQCAPRRDPLLNHASIQQRVETDTGFRLRGGVDLQIGLVRRPHDRWSSLGRRFHRSRLLHHERETP</sequence>
<evidence type="ECO:0000313" key="1">
    <source>
        <dbReference type="Proteomes" id="UP000095287"/>
    </source>
</evidence>
<evidence type="ECO:0000313" key="2">
    <source>
        <dbReference type="WBParaSite" id="L893_g14957.t1"/>
    </source>
</evidence>
<dbReference type="Proteomes" id="UP000095287">
    <property type="component" value="Unplaced"/>
</dbReference>
<proteinExistence type="predicted"/>